<dbReference type="PANTHER" id="PTHR43201">
    <property type="entry name" value="ACYL-COA SYNTHETASE"/>
    <property type="match status" value="1"/>
</dbReference>
<evidence type="ECO:0000256" key="1">
    <source>
        <dbReference type="ARBA" id="ARBA00006432"/>
    </source>
</evidence>
<dbReference type="SUPFAM" id="SSF56801">
    <property type="entry name" value="Acetyl-CoA synthetase-like"/>
    <property type="match status" value="1"/>
</dbReference>
<dbReference type="Gene3D" id="3.40.50.12780">
    <property type="entry name" value="N-terminal domain of ligase-like"/>
    <property type="match status" value="1"/>
</dbReference>
<accession>A0ABV6DLX8</accession>
<comment type="similarity">
    <text evidence="1">Belongs to the ATP-dependent AMP-binding enzyme family.</text>
</comment>
<dbReference type="InterPro" id="IPR045851">
    <property type="entry name" value="AMP-bd_C_sf"/>
</dbReference>
<comment type="caution">
    <text evidence="4">The sequence shown here is derived from an EMBL/GenBank/DDBJ whole genome shotgun (WGS) entry which is preliminary data.</text>
</comment>
<dbReference type="InterPro" id="IPR042099">
    <property type="entry name" value="ANL_N_sf"/>
</dbReference>
<dbReference type="Gene3D" id="3.30.300.30">
    <property type="match status" value="1"/>
</dbReference>
<evidence type="ECO:0000313" key="4">
    <source>
        <dbReference type="EMBL" id="MFC0213603.1"/>
    </source>
</evidence>
<dbReference type="EMBL" id="JBHLWN010000057">
    <property type="protein sequence ID" value="MFC0213603.1"/>
    <property type="molecule type" value="Genomic_DNA"/>
</dbReference>
<evidence type="ECO:0000259" key="3">
    <source>
        <dbReference type="Pfam" id="PF13193"/>
    </source>
</evidence>
<name>A0ABV6DLX8_9BACL</name>
<dbReference type="PANTHER" id="PTHR43201:SF8">
    <property type="entry name" value="ACYL-COA SYNTHETASE FAMILY MEMBER 3"/>
    <property type="match status" value="1"/>
</dbReference>
<protein>
    <submittedName>
        <fullName evidence="4">Class I adenylate-forming enzyme family protein</fullName>
    </submittedName>
</protein>
<dbReference type="Pfam" id="PF13193">
    <property type="entry name" value="AMP-binding_C"/>
    <property type="match status" value="1"/>
</dbReference>
<dbReference type="InterPro" id="IPR025110">
    <property type="entry name" value="AMP-bd_C"/>
</dbReference>
<dbReference type="CDD" id="cd04433">
    <property type="entry name" value="AFD_class_I"/>
    <property type="match status" value="1"/>
</dbReference>
<dbReference type="RefSeq" id="WP_377470915.1">
    <property type="nucleotide sequence ID" value="NZ_JBHLWN010000057.1"/>
</dbReference>
<evidence type="ECO:0000313" key="5">
    <source>
        <dbReference type="Proteomes" id="UP001589776"/>
    </source>
</evidence>
<dbReference type="Pfam" id="PF00501">
    <property type="entry name" value="AMP-binding"/>
    <property type="match status" value="1"/>
</dbReference>
<gene>
    <name evidence="4" type="ORF">ACFFK0_14255</name>
</gene>
<dbReference type="InterPro" id="IPR000873">
    <property type="entry name" value="AMP-dep_synth/lig_dom"/>
</dbReference>
<sequence>MLPNLADWIIEHTADRAKPLLSTPSGEYSMEDIGRETIRYENLLKPYGSLKGKKVGLLVPPVFHYLSLVFAVNRLGGVVVPISPYFRKEDLGALLEFLDPHVVFTAEQYNGFPFAQAVKEWAGGSGKQTVLFRLSGDGKWTEEECEGVERPAEAIPAHIISCSSGSTGVPKGIMVTTSWFEHNKTALTLLHEFAPSDRLFSLVPAAGNYGLSVILAGLYNGVHVTVAESYDFPSLVKLMAEKGCNKLSATPSLFKALALFAKHANPAALERIELCALAGEPVRDDAFAVFSELPNCKFRNHYGMSELAGLLYSENDVRDGPDMKLLPGVSCKLVDSDGDTGEVAFKVASGFAGYYKRPDLTDEVFRDGWFYTGDIARLSEEDRIAIVGRIKDLIKKGGQQVVPAEIERLLAAHPKVKQAVVVGAPHKILGEQIVAFIVPERQLALQELYSYLEGRIAKYKVPDQLKLVEQVPVSQGKIDKVTLRKLAAAEFGGV</sequence>
<proteinExistence type="inferred from homology"/>
<keyword evidence="5" id="KW-1185">Reference proteome</keyword>
<feature type="domain" description="AMP-binding enzyme C-terminal" evidence="3">
    <location>
        <begin position="405"/>
        <end position="472"/>
    </location>
</feature>
<evidence type="ECO:0000259" key="2">
    <source>
        <dbReference type="Pfam" id="PF00501"/>
    </source>
</evidence>
<dbReference type="Proteomes" id="UP001589776">
    <property type="component" value="Unassembled WGS sequence"/>
</dbReference>
<reference evidence="4 5" key="1">
    <citation type="submission" date="2024-09" db="EMBL/GenBank/DDBJ databases">
        <authorList>
            <person name="Sun Q."/>
            <person name="Mori K."/>
        </authorList>
    </citation>
    <scope>NUCLEOTIDE SEQUENCE [LARGE SCALE GENOMIC DNA]</scope>
    <source>
        <strain evidence="4 5">CCM 7759</strain>
    </source>
</reference>
<feature type="domain" description="AMP-dependent synthetase/ligase" evidence="2">
    <location>
        <begin position="42"/>
        <end position="355"/>
    </location>
</feature>
<organism evidence="4 5">
    <name type="scientific">Paenibacillus chartarius</name>
    <dbReference type="NCBI Taxonomy" id="747481"/>
    <lineage>
        <taxon>Bacteria</taxon>
        <taxon>Bacillati</taxon>
        <taxon>Bacillota</taxon>
        <taxon>Bacilli</taxon>
        <taxon>Bacillales</taxon>
        <taxon>Paenibacillaceae</taxon>
        <taxon>Paenibacillus</taxon>
    </lineage>
</organism>